<dbReference type="EMBL" id="JBIEKR010000003">
    <property type="protein sequence ID" value="MFG6272303.1"/>
    <property type="molecule type" value="Genomic_DNA"/>
</dbReference>
<feature type="transmembrane region" description="Helical" evidence="1">
    <location>
        <begin position="117"/>
        <end position="138"/>
    </location>
</feature>
<protein>
    <recommendedName>
        <fullName evidence="4">Acyltransferase 3 domain-containing protein</fullName>
    </recommendedName>
</protein>
<feature type="transmembrane region" description="Helical" evidence="1">
    <location>
        <begin position="158"/>
        <end position="181"/>
    </location>
</feature>
<evidence type="ECO:0000313" key="2">
    <source>
        <dbReference type="EMBL" id="MFG6272303.1"/>
    </source>
</evidence>
<accession>A0ABW7DLU0</accession>
<organism evidence="2 3">
    <name type="scientific">Megasphaera hexanoica</name>
    <dbReference type="NCBI Taxonomy" id="1675036"/>
    <lineage>
        <taxon>Bacteria</taxon>
        <taxon>Bacillati</taxon>
        <taxon>Bacillota</taxon>
        <taxon>Negativicutes</taxon>
        <taxon>Veillonellales</taxon>
        <taxon>Veillonellaceae</taxon>
        <taxon>Megasphaera</taxon>
    </lineage>
</organism>
<name>A0ABW7DLU0_9FIRM</name>
<keyword evidence="3" id="KW-1185">Reference proteome</keyword>
<proteinExistence type="predicted"/>
<keyword evidence="1" id="KW-1133">Transmembrane helix</keyword>
<feature type="transmembrane region" description="Helical" evidence="1">
    <location>
        <begin position="87"/>
        <end position="105"/>
    </location>
</feature>
<evidence type="ECO:0008006" key="4">
    <source>
        <dbReference type="Google" id="ProtNLM"/>
    </source>
</evidence>
<feature type="transmembrane region" description="Helical" evidence="1">
    <location>
        <begin position="202"/>
        <end position="219"/>
    </location>
</feature>
<comment type="caution">
    <text evidence="2">The sequence shown here is derived from an EMBL/GenBank/DDBJ whole genome shotgun (WGS) entry which is preliminary data.</text>
</comment>
<gene>
    <name evidence="2" type="ORF">ACGTZG_03785</name>
</gene>
<keyword evidence="1" id="KW-0812">Transmembrane</keyword>
<reference evidence="2 3" key="1">
    <citation type="submission" date="2024-10" db="EMBL/GenBank/DDBJ databases">
        <authorList>
            <person name="Sang B.-I."/>
            <person name="Prabhaharan D."/>
        </authorList>
    </citation>
    <scope>NUCLEOTIDE SEQUENCE [LARGE SCALE GENOMIC DNA]</scope>
    <source>
        <strain evidence="2 3">MH</strain>
    </source>
</reference>
<sequence>MLLYASCFLLYYGTSTGQDVSDVSLAMRQLIPPTLLFYVVQQISGKTLLSRLWLTQFLTGMSWALTTPLLMYFQHEGTPKLDPMADILFGCYAALFLMSAQQLTAGRRHCRLFQSCTTILSQLLMLIPLCQVIHFFLYGTCITEQTIFTFRTEPLGMYVQQVCTSLGWPMVMGIVVFYYFLGYFIFKFNARIFISLPTLKRNASVLIFFLTFVILAVYLPKNLIHQTYFFRAWHQTTKVMEQQMPAGENR</sequence>
<feature type="transmembrane region" description="Helical" evidence="1">
    <location>
        <begin position="52"/>
        <end position="75"/>
    </location>
</feature>
<evidence type="ECO:0000256" key="1">
    <source>
        <dbReference type="SAM" id="Phobius"/>
    </source>
</evidence>
<keyword evidence="1" id="KW-0472">Membrane</keyword>
<evidence type="ECO:0000313" key="3">
    <source>
        <dbReference type="Proteomes" id="UP001605989"/>
    </source>
</evidence>
<dbReference type="Proteomes" id="UP001605989">
    <property type="component" value="Unassembled WGS sequence"/>
</dbReference>